<name>A0AAN6UUI6_9PEZI</name>
<organism evidence="2 3">
    <name type="scientific">Dichotomopilus funicola</name>
    <dbReference type="NCBI Taxonomy" id="1934379"/>
    <lineage>
        <taxon>Eukaryota</taxon>
        <taxon>Fungi</taxon>
        <taxon>Dikarya</taxon>
        <taxon>Ascomycota</taxon>
        <taxon>Pezizomycotina</taxon>
        <taxon>Sordariomycetes</taxon>
        <taxon>Sordariomycetidae</taxon>
        <taxon>Sordariales</taxon>
        <taxon>Chaetomiaceae</taxon>
        <taxon>Dichotomopilus</taxon>
    </lineage>
</organism>
<dbReference type="GeneID" id="87815376"/>
<dbReference type="AlphaFoldDB" id="A0AAN6UUI6"/>
<dbReference type="PANTHER" id="PTHR38248:SF2">
    <property type="entry name" value="FUNK1 11"/>
    <property type="match status" value="1"/>
</dbReference>
<accession>A0AAN6UUI6</accession>
<dbReference type="Pfam" id="PF17667">
    <property type="entry name" value="Pkinase_fungal"/>
    <property type="match status" value="1"/>
</dbReference>
<sequence>LKGGGTTERLVLDGVMKRVRCVVGRATTCWKAHREGDPDALFVVKDSWQYLERNDKGGLLREATSKGIVQVARYYYYETVQVRNIEDDI</sequence>
<comment type="caution">
    <text evidence="2">The sequence shown here is derived from an EMBL/GenBank/DDBJ whole genome shotgun (WGS) entry which is preliminary data.</text>
</comment>
<proteinExistence type="predicted"/>
<feature type="domain" description="Fungal-type protein kinase" evidence="1">
    <location>
        <begin position="6"/>
        <end position="89"/>
    </location>
</feature>
<evidence type="ECO:0000313" key="2">
    <source>
        <dbReference type="EMBL" id="KAK4139061.1"/>
    </source>
</evidence>
<reference evidence="2" key="2">
    <citation type="submission" date="2023-05" db="EMBL/GenBank/DDBJ databases">
        <authorList>
            <consortium name="Lawrence Berkeley National Laboratory"/>
            <person name="Steindorff A."/>
            <person name="Hensen N."/>
            <person name="Bonometti L."/>
            <person name="Westerberg I."/>
            <person name="Brannstrom I.O."/>
            <person name="Guillou S."/>
            <person name="Cros-Aarteil S."/>
            <person name="Calhoun S."/>
            <person name="Haridas S."/>
            <person name="Kuo A."/>
            <person name="Mondo S."/>
            <person name="Pangilinan J."/>
            <person name="Riley R."/>
            <person name="Labutti K."/>
            <person name="Andreopoulos B."/>
            <person name="Lipzen A."/>
            <person name="Chen C."/>
            <person name="Yanf M."/>
            <person name="Daum C."/>
            <person name="Ng V."/>
            <person name="Clum A."/>
            <person name="Ohm R."/>
            <person name="Martin F."/>
            <person name="Silar P."/>
            <person name="Natvig D."/>
            <person name="Lalanne C."/>
            <person name="Gautier V."/>
            <person name="Ament-Velasquez S.L."/>
            <person name="Kruys A."/>
            <person name="Hutchinson M.I."/>
            <person name="Powell A.J."/>
            <person name="Barry K."/>
            <person name="Miller A.N."/>
            <person name="Grigoriev I.V."/>
            <person name="Debuchy R."/>
            <person name="Gladieux P."/>
            <person name="Thoren M.H."/>
            <person name="Johannesson H."/>
        </authorList>
    </citation>
    <scope>NUCLEOTIDE SEQUENCE</scope>
    <source>
        <strain evidence="2">CBS 141.50</strain>
    </source>
</reference>
<dbReference type="RefSeq" id="XP_062632432.1">
    <property type="nucleotide sequence ID" value="XM_062778763.1"/>
</dbReference>
<evidence type="ECO:0000313" key="3">
    <source>
        <dbReference type="Proteomes" id="UP001302676"/>
    </source>
</evidence>
<dbReference type="EMBL" id="MU853718">
    <property type="protein sequence ID" value="KAK4139061.1"/>
    <property type="molecule type" value="Genomic_DNA"/>
</dbReference>
<dbReference type="Proteomes" id="UP001302676">
    <property type="component" value="Unassembled WGS sequence"/>
</dbReference>
<dbReference type="PANTHER" id="PTHR38248">
    <property type="entry name" value="FUNK1 6"/>
    <property type="match status" value="1"/>
</dbReference>
<keyword evidence="3" id="KW-1185">Reference proteome</keyword>
<dbReference type="InterPro" id="IPR040976">
    <property type="entry name" value="Pkinase_fungal"/>
</dbReference>
<protein>
    <recommendedName>
        <fullName evidence="1">Fungal-type protein kinase domain-containing protein</fullName>
    </recommendedName>
</protein>
<gene>
    <name evidence="2" type="ORF">C8A04DRAFT_16197</name>
</gene>
<reference evidence="2" key="1">
    <citation type="journal article" date="2023" name="Mol. Phylogenet. Evol.">
        <title>Genome-scale phylogeny and comparative genomics of the fungal order Sordariales.</title>
        <authorList>
            <person name="Hensen N."/>
            <person name="Bonometti L."/>
            <person name="Westerberg I."/>
            <person name="Brannstrom I.O."/>
            <person name="Guillou S."/>
            <person name="Cros-Aarteil S."/>
            <person name="Calhoun S."/>
            <person name="Haridas S."/>
            <person name="Kuo A."/>
            <person name="Mondo S."/>
            <person name="Pangilinan J."/>
            <person name="Riley R."/>
            <person name="LaButti K."/>
            <person name="Andreopoulos B."/>
            <person name="Lipzen A."/>
            <person name="Chen C."/>
            <person name="Yan M."/>
            <person name="Daum C."/>
            <person name="Ng V."/>
            <person name="Clum A."/>
            <person name="Steindorff A."/>
            <person name="Ohm R.A."/>
            <person name="Martin F."/>
            <person name="Silar P."/>
            <person name="Natvig D.O."/>
            <person name="Lalanne C."/>
            <person name="Gautier V."/>
            <person name="Ament-Velasquez S.L."/>
            <person name="Kruys A."/>
            <person name="Hutchinson M.I."/>
            <person name="Powell A.J."/>
            <person name="Barry K."/>
            <person name="Miller A.N."/>
            <person name="Grigoriev I.V."/>
            <person name="Debuchy R."/>
            <person name="Gladieux P."/>
            <person name="Hiltunen Thoren M."/>
            <person name="Johannesson H."/>
        </authorList>
    </citation>
    <scope>NUCLEOTIDE SEQUENCE</scope>
    <source>
        <strain evidence="2">CBS 141.50</strain>
    </source>
</reference>
<feature type="non-terminal residue" evidence="2">
    <location>
        <position position="1"/>
    </location>
</feature>
<evidence type="ECO:0000259" key="1">
    <source>
        <dbReference type="Pfam" id="PF17667"/>
    </source>
</evidence>